<dbReference type="Pfam" id="PF00071">
    <property type="entry name" value="Ras"/>
    <property type="match status" value="1"/>
</dbReference>
<dbReference type="GeneTree" id="ENSGT00940000158557"/>
<dbReference type="SMART" id="SM00175">
    <property type="entry name" value="RAB"/>
    <property type="match status" value="1"/>
</dbReference>
<keyword evidence="14" id="KW-0967">Endosome</keyword>
<feature type="compositionally biased region" description="Basic and acidic residues" evidence="26">
    <location>
        <begin position="156"/>
        <end position="169"/>
    </location>
</feature>
<dbReference type="InterPro" id="IPR027417">
    <property type="entry name" value="P-loop_NTPase"/>
</dbReference>
<evidence type="ECO:0000256" key="12">
    <source>
        <dbReference type="ARBA" id="ARBA00022723"/>
    </source>
</evidence>
<keyword evidence="18" id="KW-0342">GTP-binding</keyword>
<keyword evidence="19" id="KW-0472">Membrane</keyword>
<keyword evidence="20" id="KW-0168">Coated pit</keyword>
<evidence type="ECO:0000256" key="25">
    <source>
        <dbReference type="ARBA" id="ARBA00067828"/>
    </source>
</evidence>
<evidence type="ECO:0000256" key="19">
    <source>
        <dbReference type="ARBA" id="ARBA00023136"/>
    </source>
</evidence>
<dbReference type="GO" id="GO:0005886">
    <property type="term" value="C:plasma membrane"/>
    <property type="evidence" value="ECO:0007669"/>
    <property type="project" value="UniProtKB-SubCell"/>
</dbReference>
<dbReference type="PANTHER" id="PTHR47980">
    <property type="entry name" value="LD44762P"/>
    <property type="match status" value="1"/>
</dbReference>
<dbReference type="InterPro" id="IPR001806">
    <property type="entry name" value="Small_GTPase"/>
</dbReference>
<evidence type="ECO:0000256" key="3">
    <source>
        <dbReference type="ARBA" id="ARBA00004177"/>
    </source>
</evidence>
<dbReference type="PROSITE" id="PS51421">
    <property type="entry name" value="RAS"/>
    <property type="match status" value="1"/>
</dbReference>
<dbReference type="GO" id="GO:0005905">
    <property type="term" value="C:clathrin-coated pit"/>
    <property type="evidence" value="ECO:0007669"/>
    <property type="project" value="UniProtKB-SubCell"/>
</dbReference>
<dbReference type="PROSITE" id="PS51419">
    <property type="entry name" value="RAB"/>
    <property type="match status" value="1"/>
</dbReference>
<evidence type="ECO:0000256" key="11">
    <source>
        <dbReference type="ARBA" id="ARBA00022553"/>
    </source>
</evidence>
<proteinExistence type="inferred from homology"/>
<keyword evidence="9" id="KW-0813">Transport</keyword>
<sequence length="375" mass="42013">MELVSHMSSVNSEKYPLVKSEKLLPMTWIHMRLDVVRFSNCVAPNAVCLGQRCRIIYEQMERCKLSTAPCMVARINGPKWINGPTLSCVCAVSIVRVGLGAQHCAVTTREGSGVSGYLQQRERIADTAGSGASNWAHSFISGVGLVNYKPRVQTASREEDQSNSKRRGDPPTTGMARDYDYLFKLLIIGDSGVGKSSLLLRFADNTFSGSYITTIGVDFKIRTVEINGEKVKLQIWDTAGQERFRTITSTYYRGTHGVIVVYDVTSAESFVNVKRWLHEINQNCDDVCRILVGNKNDDPNSKVVETTDAQKFAEQMSINLFETSAKENINVEEMFNCITELVLRAKKEVQAKQQQQQQNDVVKLTKNSKRKKKCC</sequence>
<dbReference type="InterPro" id="IPR050305">
    <property type="entry name" value="Small_GTPase_Rab"/>
</dbReference>
<dbReference type="GO" id="GO:0042470">
    <property type="term" value="C:melanosome"/>
    <property type="evidence" value="ECO:0007669"/>
    <property type="project" value="UniProtKB-SubCell"/>
</dbReference>
<feature type="region of interest" description="Disordered" evidence="26">
    <location>
        <begin position="153"/>
        <end position="173"/>
    </location>
</feature>
<dbReference type="CDD" id="cd04110">
    <property type="entry name" value="Rab35"/>
    <property type="match status" value="1"/>
</dbReference>
<feature type="compositionally biased region" description="Basic residues" evidence="26">
    <location>
        <begin position="366"/>
        <end position="375"/>
    </location>
</feature>
<keyword evidence="12" id="KW-0479">Metal-binding</keyword>
<evidence type="ECO:0000256" key="4">
    <source>
        <dbReference type="ARBA" id="ARBA00004223"/>
    </source>
</evidence>
<dbReference type="GO" id="GO:0046872">
    <property type="term" value="F:metal ion binding"/>
    <property type="evidence" value="ECO:0007669"/>
    <property type="project" value="UniProtKB-KW"/>
</dbReference>
<dbReference type="SMART" id="SM00177">
    <property type="entry name" value="ARF"/>
    <property type="match status" value="1"/>
</dbReference>
<evidence type="ECO:0000256" key="24">
    <source>
        <dbReference type="ARBA" id="ARBA00047660"/>
    </source>
</evidence>
<protein>
    <recommendedName>
        <fullName evidence="25">Ras-related protein Rab-35</fullName>
        <ecNumber evidence="8">3.6.5.2</ecNumber>
    </recommendedName>
</protein>
<evidence type="ECO:0000256" key="8">
    <source>
        <dbReference type="ARBA" id="ARBA00011984"/>
    </source>
</evidence>
<dbReference type="SMART" id="SM00173">
    <property type="entry name" value="RAS"/>
    <property type="match status" value="1"/>
</dbReference>
<evidence type="ECO:0000256" key="7">
    <source>
        <dbReference type="ARBA" id="ARBA00006270"/>
    </source>
</evidence>
<organism evidence="27 28">
    <name type="scientific">Oncorhynchus tshawytscha</name>
    <name type="common">Chinook salmon</name>
    <name type="synonym">Salmo tshawytscha</name>
    <dbReference type="NCBI Taxonomy" id="74940"/>
    <lineage>
        <taxon>Eukaryota</taxon>
        <taxon>Metazoa</taxon>
        <taxon>Chordata</taxon>
        <taxon>Craniata</taxon>
        <taxon>Vertebrata</taxon>
        <taxon>Euteleostomi</taxon>
        <taxon>Actinopterygii</taxon>
        <taxon>Neopterygii</taxon>
        <taxon>Teleostei</taxon>
        <taxon>Protacanthopterygii</taxon>
        <taxon>Salmoniformes</taxon>
        <taxon>Salmonidae</taxon>
        <taxon>Salmoninae</taxon>
        <taxon>Oncorhynchus</taxon>
    </lineage>
</organism>
<evidence type="ECO:0000256" key="20">
    <source>
        <dbReference type="ARBA" id="ARBA00023176"/>
    </source>
</evidence>
<feature type="region of interest" description="Disordered" evidence="26">
    <location>
        <begin position="356"/>
        <end position="375"/>
    </location>
</feature>
<dbReference type="Proteomes" id="UP000694402">
    <property type="component" value="Unassembled WGS sequence"/>
</dbReference>
<evidence type="ECO:0000256" key="16">
    <source>
        <dbReference type="ARBA" id="ARBA00022842"/>
    </source>
</evidence>
<dbReference type="GO" id="GO:0032482">
    <property type="term" value="P:Rab protein signal transduction"/>
    <property type="evidence" value="ECO:0007669"/>
    <property type="project" value="InterPro"/>
</dbReference>
<comment type="cofactor">
    <cofactor evidence="1">
        <name>Mg(2+)</name>
        <dbReference type="ChEBI" id="CHEBI:18420"/>
    </cofactor>
</comment>
<evidence type="ECO:0000256" key="21">
    <source>
        <dbReference type="ARBA" id="ARBA00023288"/>
    </source>
</evidence>
<evidence type="ECO:0000256" key="17">
    <source>
        <dbReference type="ARBA" id="ARBA00022927"/>
    </source>
</evidence>
<keyword evidence="16" id="KW-0460">Magnesium</keyword>
<comment type="subcellular location">
    <subcellularLocation>
        <location evidence="5">Cell membrane</location>
        <topology evidence="5">Lipid-anchor</topology>
        <orientation evidence="5">Cytoplasmic side</orientation>
    </subcellularLocation>
    <subcellularLocation>
        <location evidence="2">Cytoplasmic vesicle</location>
        <location evidence="2">Clathrin-coated vesicle</location>
    </subcellularLocation>
    <subcellularLocation>
        <location evidence="3">Endosome</location>
    </subcellularLocation>
    <subcellularLocation>
        <location evidence="4">Melanosome</location>
    </subcellularLocation>
    <subcellularLocation>
        <location evidence="6">Membrane</location>
        <location evidence="6">Clathrin-coated pit</location>
    </subcellularLocation>
</comment>
<evidence type="ECO:0000313" key="28">
    <source>
        <dbReference type="Proteomes" id="UP000694402"/>
    </source>
</evidence>
<evidence type="ECO:0000256" key="6">
    <source>
        <dbReference type="ARBA" id="ARBA00004600"/>
    </source>
</evidence>
<comment type="catalytic activity">
    <reaction evidence="24">
        <text>GTP + H2O = GDP + phosphate + H(+)</text>
        <dbReference type="Rhea" id="RHEA:19669"/>
        <dbReference type="ChEBI" id="CHEBI:15377"/>
        <dbReference type="ChEBI" id="CHEBI:15378"/>
        <dbReference type="ChEBI" id="CHEBI:37565"/>
        <dbReference type="ChEBI" id="CHEBI:43474"/>
        <dbReference type="ChEBI" id="CHEBI:58189"/>
        <dbReference type="EC" id="3.6.5.2"/>
    </reaction>
    <physiologicalReaction direction="left-to-right" evidence="24">
        <dbReference type="Rhea" id="RHEA:19670"/>
    </physiologicalReaction>
</comment>
<evidence type="ECO:0000256" key="13">
    <source>
        <dbReference type="ARBA" id="ARBA00022741"/>
    </source>
</evidence>
<evidence type="ECO:0000256" key="22">
    <source>
        <dbReference type="ARBA" id="ARBA00023289"/>
    </source>
</evidence>
<gene>
    <name evidence="27" type="primary">LOC112248402</name>
</gene>
<evidence type="ECO:0000256" key="1">
    <source>
        <dbReference type="ARBA" id="ARBA00001946"/>
    </source>
</evidence>
<dbReference type="InterPro" id="IPR005225">
    <property type="entry name" value="Small_GTP-bd"/>
</dbReference>
<evidence type="ECO:0000256" key="23">
    <source>
        <dbReference type="ARBA" id="ARBA00023329"/>
    </source>
</evidence>
<dbReference type="Gene3D" id="3.40.50.300">
    <property type="entry name" value="P-loop containing nucleotide triphosphate hydrolases"/>
    <property type="match status" value="1"/>
</dbReference>
<keyword evidence="28" id="KW-1185">Reference proteome</keyword>
<comment type="similarity">
    <text evidence="7">Belongs to the small GTPase superfamily. Rab family.</text>
</comment>
<evidence type="ECO:0000256" key="10">
    <source>
        <dbReference type="ARBA" id="ARBA00022475"/>
    </source>
</evidence>
<evidence type="ECO:0000256" key="9">
    <source>
        <dbReference type="ARBA" id="ARBA00022448"/>
    </source>
</evidence>
<dbReference type="PROSITE" id="PS51420">
    <property type="entry name" value="RHO"/>
    <property type="match status" value="1"/>
</dbReference>
<dbReference type="SMART" id="SM00176">
    <property type="entry name" value="RAN"/>
    <property type="match status" value="1"/>
</dbReference>
<dbReference type="EC" id="3.6.5.2" evidence="8"/>
<keyword evidence="10" id="KW-1003">Cell membrane</keyword>
<dbReference type="SUPFAM" id="SSF52540">
    <property type="entry name" value="P-loop containing nucleoside triphosphate hydrolases"/>
    <property type="match status" value="1"/>
</dbReference>
<dbReference type="InterPro" id="IPR041815">
    <property type="entry name" value="Rab35"/>
</dbReference>
<keyword evidence="22" id="KW-0636">Prenylation</keyword>
<evidence type="ECO:0000256" key="5">
    <source>
        <dbReference type="ARBA" id="ARBA00004342"/>
    </source>
</evidence>
<reference evidence="27" key="2">
    <citation type="submission" date="2025-09" db="UniProtKB">
        <authorList>
            <consortium name="Ensembl"/>
        </authorList>
    </citation>
    <scope>IDENTIFICATION</scope>
</reference>
<name>A0A8C8GM15_ONCTS</name>
<keyword evidence="23" id="KW-0968">Cytoplasmic vesicle</keyword>
<keyword evidence="13" id="KW-0547">Nucleotide-binding</keyword>
<evidence type="ECO:0000256" key="15">
    <source>
        <dbReference type="ARBA" id="ARBA00022801"/>
    </source>
</evidence>
<dbReference type="SMART" id="SM00174">
    <property type="entry name" value="RHO"/>
    <property type="match status" value="1"/>
</dbReference>
<evidence type="ECO:0000256" key="14">
    <source>
        <dbReference type="ARBA" id="ARBA00022753"/>
    </source>
</evidence>
<dbReference type="GO" id="GO:0005768">
    <property type="term" value="C:endosome"/>
    <property type="evidence" value="ECO:0007669"/>
    <property type="project" value="UniProtKB-SubCell"/>
</dbReference>
<dbReference type="GO" id="GO:0003925">
    <property type="term" value="F:G protein activity"/>
    <property type="evidence" value="ECO:0007669"/>
    <property type="project" value="UniProtKB-EC"/>
</dbReference>
<dbReference type="PRINTS" id="PR00449">
    <property type="entry name" value="RASTRNSFRMNG"/>
</dbReference>
<dbReference type="AlphaFoldDB" id="A0A8C8GM15"/>
<keyword evidence="11" id="KW-0597">Phosphoprotein</keyword>
<reference evidence="27" key="1">
    <citation type="submission" date="2025-08" db="UniProtKB">
        <authorList>
            <consortium name="Ensembl"/>
        </authorList>
    </citation>
    <scope>IDENTIFICATION</scope>
</reference>
<evidence type="ECO:0000256" key="2">
    <source>
        <dbReference type="ARBA" id="ARBA00004132"/>
    </source>
</evidence>
<evidence type="ECO:0000313" key="27">
    <source>
        <dbReference type="Ensembl" id="ENSOTSP00005051384.1"/>
    </source>
</evidence>
<dbReference type="GO" id="GO:0030136">
    <property type="term" value="C:clathrin-coated vesicle"/>
    <property type="evidence" value="ECO:0007669"/>
    <property type="project" value="UniProtKB-SubCell"/>
</dbReference>
<keyword evidence="17" id="KW-0653">Protein transport</keyword>
<evidence type="ECO:0000256" key="26">
    <source>
        <dbReference type="SAM" id="MobiDB-lite"/>
    </source>
</evidence>
<accession>A0A8C8GM15</accession>
<evidence type="ECO:0000256" key="18">
    <source>
        <dbReference type="ARBA" id="ARBA00023134"/>
    </source>
</evidence>
<dbReference type="FunFam" id="3.40.50.300:FF:000404">
    <property type="entry name" value="Putative ras-related protein Rab-35"/>
    <property type="match status" value="1"/>
</dbReference>
<keyword evidence="15" id="KW-0378">Hydrolase</keyword>
<dbReference type="Ensembl" id="ENSOTST00005055942.2">
    <property type="protein sequence ID" value="ENSOTSP00005051384.1"/>
    <property type="gene ID" value="ENSOTSG00005024904.2"/>
</dbReference>
<dbReference type="NCBIfam" id="TIGR00231">
    <property type="entry name" value="small_GTP"/>
    <property type="match status" value="1"/>
</dbReference>
<keyword evidence="21" id="KW-0449">Lipoprotein</keyword>
<dbReference type="GO" id="GO:0015031">
    <property type="term" value="P:protein transport"/>
    <property type="evidence" value="ECO:0007669"/>
    <property type="project" value="UniProtKB-KW"/>
</dbReference>
<dbReference type="GO" id="GO:0005525">
    <property type="term" value="F:GTP binding"/>
    <property type="evidence" value="ECO:0007669"/>
    <property type="project" value="UniProtKB-KW"/>
</dbReference>